<dbReference type="AlphaFoldDB" id="A0A3A4BWI4"/>
<gene>
    <name evidence="1" type="ORF">D5H75_04045</name>
</gene>
<accession>A0A3A4BWI4</accession>
<keyword evidence="2" id="KW-1185">Reference proteome</keyword>
<organism evidence="1 2">
    <name type="scientific">Bailinhaonella thermotolerans</name>
    <dbReference type="NCBI Taxonomy" id="1070861"/>
    <lineage>
        <taxon>Bacteria</taxon>
        <taxon>Bacillati</taxon>
        <taxon>Actinomycetota</taxon>
        <taxon>Actinomycetes</taxon>
        <taxon>Streptosporangiales</taxon>
        <taxon>Streptosporangiaceae</taxon>
        <taxon>Bailinhaonella</taxon>
    </lineage>
</organism>
<dbReference type="EMBL" id="QZEY01000001">
    <property type="protein sequence ID" value="RJL35948.1"/>
    <property type="molecule type" value="Genomic_DNA"/>
</dbReference>
<dbReference type="OrthoDB" id="9820643at2"/>
<proteinExistence type="predicted"/>
<dbReference type="RefSeq" id="WP_119924920.1">
    <property type="nucleotide sequence ID" value="NZ_QZEY01000001.1"/>
</dbReference>
<comment type="caution">
    <text evidence="1">The sequence shown here is derived from an EMBL/GenBank/DDBJ whole genome shotgun (WGS) entry which is preliminary data.</text>
</comment>
<sequence length="415" mass="45049">MSRVPVTLRDRTADAFTRLMTLPDGVAVPAEPSALCLKDTKACVKGAKRSVPTDVPSYFPGLKSWDPPDFADWIFTAAPLLTGPAQARLLNVSVAKPAPAGYTVNVFASGFGSPDLWPMAVAVATPKGLPDDKPSSFLVLFQNTPMQDPTSNAYRFFEPPWGWDWLFYQFWRWFGLINVPICANWAAWGLPYQLTRAGKKFVLVIPQMPIDTLARDPARYAPLSGERLARLLGAIQQIVAPNAGGADPAHVALAGFSNGNLVLSSFLKNNLAKHAAAADRAMLEKIREIYVFAPPEQQWAGAEIFDSCAAWKAAVPAGVLRAYTHAVYDLAYEKLLGRRAVNAGVPFDGDNKAGDLSLSYLPYTPADNVWTRACQGTLKRTVPKCACAAKVGFDNVHHWIPGLALTHAAARSPFL</sequence>
<evidence type="ECO:0000313" key="1">
    <source>
        <dbReference type="EMBL" id="RJL35948.1"/>
    </source>
</evidence>
<evidence type="ECO:0000313" key="2">
    <source>
        <dbReference type="Proteomes" id="UP000265768"/>
    </source>
</evidence>
<name>A0A3A4BWI4_9ACTN</name>
<protein>
    <submittedName>
        <fullName evidence="1">Uncharacterized protein</fullName>
    </submittedName>
</protein>
<reference evidence="1 2" key="1">
    <citation type="submission" date="2018-09" db="EMBL/GenBank/DDBJ databases">
        <title>YIM 75507 draft genome.</title>
        <authorList>
            <person name="Tang S."/>
            <person name="Feng Y."/>
        </authorList>
    </citation>
    <scope>NUCLEOTIDE SEQUENCE [LARGE SCALE GENOMIC DNA]</scope>
    <source>
        <strain evidence="1 2">YIM 75507</strain>
    </source>
</reference>
<dbReference type="Proteomes" id="UP000265768">
    <property type="component" value="Unassembled WGS sequence"/>
</dbReference>